<dbReference type="Proteomes" id="UP000287033">
    <property type="component" value="Unassembled WGS sequence"/>
</dbReference>
<proteinExistence type="predicted"/>
<feature type="non-terminal residue" evidence="2">
    <location>
        <position position="142"/>
    </location>
</feature>
<comment type="caution">
    <text evidence="2">The sequence shown here is derived from an EMBL/GenBank/DDBJ whole genome shotgun (WGS) entry which is preliminary data.</text>
</comment>
<dbReference type="AntiFam" id="ANF00095">
    <property type="entry name" value="Shadow ORF (opposite ABC transporters)"/>
</dbReference>
<reference evidence="2 3" key="1">
    <citation type="journal article" date="2018" name="Nat. Ecol. Evol.">
        <title>Shark genomes provide insights into elasmobranch evolution and the origin of vertebrates.</title>
        <authorList>
            <person name="Hara Y"/>
            <person name="Yamaguchi K"/>
            <person name="Onimaru K"/>
            <person name="Kadota M"/>
            <person name="Koyanagi M"/>
            <person name="Keeley SD"/>
            <person name="Tatsumi K"/>
            <person name="Tanaka K"/>
            <person name="Motone F"/>
            <person name="Kageyama Y"/>
            <person name="Nozu R"/>
            <person name="Adachi N"/>
            <person name="Nishimura O"/>
            <person name="Nakagawa R"/>
            <person name="Tanegashima C"/>
            <person name="Kiyatake I"/>
            <person name="Matsumoto R"/>
            <person name="Murakumo K"/>
            <person name="Nishida K"/>
            <person name="Terakita A"/>
            <person name="Kuratani S"/>
            <person name="Sato K"/>
            <person name="Hyodo S Kuraku.S."/>
        </authorList>
    </citation>
    <scope>NUCLEOTIDE SEQUENCE [LARGE SCALE GENOMIC DNA]</scope>
</reference>
<name>A0A401U1N5_CHIPU</name>
<evidence type="ECO:0000256" key="1">
    <source>
        <dbReference type="SAM" id="MobiDB-lite"/>
    </source>
</evidence>
<dbReference type="OrthoDB" id="10635701at2759"/>
<feature type="compositionally biased region" description="Basic and acidic residues" evidence="1">
    <location>
        <begin position="54"/>
        <end position="95"/>
    </location>
</feature>
<dbReference type="AlphaFoldDB" id="A0A401U1N5"/>
<dbReference type="EMBL" id="BEZZ01255145">
    <property type="protein sequence ID" value="GCC48793.1"/>
    <property type="molecule type" value="Genomic_DNA"/>
</dbReference>
<sequence>MRKQRVVLEHHVDGALVRQHLGDVAAAEQDAALIRRLEAGEHAQQRGLAAAARPEQREELAGADVERELVDRAEIPERLGDALDPQQRHVRDGRFRQRPRRLRSRFACYHVRQPRFPIRSNPGGKLAADRHRLNRLTDISRN</sequence>
<keyword evidence="3" id="KW-1185">Reference proteome</keyword>
<accession>A0A401U1N5</accession>
<feature type="region of interest" description="Disordered" evidence="1">
    <location>
        <begin position="43"/>
        <end position="96"/>
    </location>
</feature>
<evidence type="ECO:0000313" key="3">
    <source>
        <dbReference type="Proteomes" id="UP000287033"/>
    </source>
</evidence>
<organism evidence="2 3">
    <name type="scientific">Chiloscyllium punctatum</name>
    <name type="common">Brownbanded bambooshark</name>
    <name type="synonym">Hemiscyllium punctatum</name>
    <dbReference type="NCBI Taxonomy" id="137246"/>
    <lineage>
        <taxon>Eukaryota</taxon>
        <taxon>Metazoa</taxon>
        <taxon>Chordata</taxon>
        <taxon>Craniata</taxon>
        <taxon>Vertebrata</taxon>
        <taxon>Chondrichthyes</taxon>
        <taxon>Elasmobranchii</taxon>
        <taxon>Galeomorphii</taxon>
        <taxon>Galeoidea</taxon>
        <taxon>Orectolobiformes</taxon>
        <taxon>Hemiscylliidae</taxon>
        <taxon>Chiloscyllium</taxon>
    </lineage>
</organism>
<protein>
    <submittedName>
        <fullName evidence="2">Uncharacterized protein</fullName>
    </submittedName>
</protein>
<evidence type="ECO:0000313" key="2">
    <source>
        <dbReference type="EMBL" id="GCC48793.1"/>
    </source>
</evidence>
<gene>
    <name evidence="2" type="ORF">chiPu_0033139</name>
</gene>